<evidence type="ECO:0000256" key="4">
    <source>
        <dbReference type="ARBA" id="ARBA00022755"/>
    </source>
</evidence>
<dbReference type="Gene3D" id="3.40.50.620">
    <property type="entry name" value="HUPs"/>
    <property type="match status" value="1"/>
</dbReference>
<evidence type="ECO:0000256" key="3">
    <source>
        <dbReference type="ARBA" id="ARBA00022749"/>
    </source>
</evidence>
<gene>
    <name evidence="8" type="ORF">OUZ56_000125</name>
</gene>
<comment type="caution">
    <text evidence="6">Lacks conserved residue(s) required for the propagation of feature annotation.</text>
</comment>
<name>A0ABQ9ZZ05_9CRUS</name>
<dbReference type="PANTHER" id="PTHR11922:SF2">
    <property type="entry name" value="GMP SYNTHASE [GLUTAMINE-HYDROLYZING]"/>
    <property type="match status" value="1"/>
</dbReference>
<evidence type="ECO:0000259" key="7">
    <source>
        <dbReference type="PROSITE" id="PS51553"/>
    </source>
</evidence>
<evidence type="ECO:0000256" key="5">
    <source>
        <dbReference type="ARBA" id="ARBA00022840"/>
    </source>
</evidence>
<dbReference type="InterPro" id="IPR014729">
    <property type="entry name" value="Rossmann-like_a/b/a_fold"/>
</dbReference>
<comment type="caution">
    <text evidence="8">The sequence shown here is derived from an EMBL/GenBank/DDBJ whole genome shotgun (WGS) entry which is preliminary data.</text>
</comment>
<dbReference type="Gene3D" id="3.30.300.10">
    <property type="match status" value="1"/>
</dbReference>
<keyword evidence="4 6" id="KW-0658">Purine biosynthesis</keyword>
<evidence type="ECO:0000256" key="6">
    <source>
        <dbReference type="PROSITE-ProRule" id="PRU00886"/>
    </source>
</evidence>
<keyword evidence="2 6" id="KW-0547">Nucleotide-binding</keyword>
<protein>
    <recommendedName>
        <fullName evidence="7">GMPS ATP-PPase domain-containing protein</fullName>
    </recommendedName>
</protein>
<evidence type="ECO:0000313" key="9">
    <source>
        <dbReference type="Proteomes" id="UP001234178"/>
    </source>
</evidence>
<evidence type="ECO:0000313" key="8">
    <source>
        <dbReference type="EMBL" id="KAK4018056.1"/>
    </source>
</evidence>
<evidence type="ECO:0000256" key="2">
    <source>
        <dbReference type="ARBA" id="ARBA00022741"/>
    </source>
</evidence>
<keyword evidence="9" id="KW-1185">Reference proteome</keyword>
<keyword evidence="5 6" id="KW-0067">ATP-binding</keyword>
<organism evidence="8 9">
    <name type="scientific">Daphnia magna</name>
    <dbReference type="NCBI Taxonomy" id="35525"/>
    <lineage>
        <taxon>Eukaryota</taxon>
        <taxon>Metazoa</taxon>
        <taxon>Ecdysozoa</taxon>
        <taxon>Arthropoda</taxon>
        <taxon>Crustacea</taxon>
        <taxon>Branchiopoda</taxon>
        <taxon>Diplostraca</taxon>
        <taxon>Cladocera</taxon>
        <taxon>Anomopoda</taxon>
        <taxon>Daphniidae</taxon>
        <taxon>Daphnia</taxon>
    </lineage>
</organism>
<reference evidence="8 9" key="1">
    <citation type="journal article" date="2023" name="Nucleic Acids Res.">
        <title>The hologenome of Daphnia magna reveals possible DNA methylation and microbiome-mediated evolution of the host genome.</title>
        <authorList>
            <person name="Chaturvedi A."/>
            <person name="Li X."/>
            <person name="Dhandapani V."/>
            <person name="Marshall H."/>
            <person name="Kissane S."/>
            <person name="Cuenca-Cambronero M."/>
            <person name="Asole G."/>
            <person name="Calvet F."/>
            <person name="Ruiz-Romero M."/>
            <person name="Marangio P."/>
            <person name="Guigo R."/>
            <person name="Rago D."/>
            <person name="Mirbahai L."/>
            <person name="Eastwood N."/>
            <person name="Colbourne J.K."/>
            <person name="Zhou J."/>
            <person name="Mallon E."/>
            <person name="Orsini L."/>
        </authorList>
    </citation>
    <scope>NUCLEOTIDE SEQUENCE [LARGE SCALE GENOMIC DNA]</scope>
    <source>
        <strain evidence="8">LRV0_1</strain>
    </source>
</reference>
<dbReference type="PANTHER" id="PTHR11922">
    <property type="entry name" value="GMP SYNTHASE-RELATED"/>
    <property type="match status" value="1"/>
</dbReference>
<dbReference type="SUPFAM" id="SSF52402">
    <property type="entry name" value="Adenine nucleotide alpha hydrolases-like"/>
    <property type="match status" value="1"/>
</dbReference>
<dbReference type="EMBL" id="JAOYFB010000036">
    <property type="protein sequence ID" value="KAK4018056.1"/>
    <property type="molecule type" value="Genomic_DNA"/>
</dbReference>
<dbReference type="InterPro" id="IPR025777">
    <property type="entry name" value="GMPS_ATP_PPase_dom"/>
</dbReference>
<evidence type="ECO:0000256" key="1">
    <source>
        <dbReference type="ARBA" id="ARBA00022598"/>
    </source>
</evidence>
<dbReference type="Proteomes" id="UP001234178">
    <property type="component" value="Unassembled WGS sequence"/>
</dbReference>
<accession>A0ABQ9ZZ05</accession>
<feature type="domain" description="GMPS ATP-PPase" evidence="7">
    <location>
        <begin position="1"/>
        <end position="39"/>
    </location>
</feature>
<sequence length="208" mass="23892">MVRQLRLHGRVVEHFKDFHKDEVRTLGRELGLPVELRERHPFPGPGLSIRIIYVEELFMEADFEDPVLLEELSSSNQCVATLLPIRIVGVQGDYRTYSYCVALSSDKTQPNWNDLATYARLIPRVCHNVNRVCYIFGKAVRESVTDVTPTYLMRLPAIPDTHLPQEEFSGFYFKLFTIISDEKSPSNASHQVMPPYLIYHVTPTPTGR</sequence>
<proteinExistence type="predicted"/>
<dbReference type="SUPFAM" id="SSF54810">
    <property type="entry name" value="GMP synthetase C-terminal dimerisation domain"/>
    <property type="match status" value="1"/>
</dbReference>
<keyword evidence="1" id="KW-0436">Ligase</keyword>
<keyword evidence="3 6" id="KW-0332">GMP biosynthesis</keyword>
<dbReference type="PROSITE" id="PS51553">
    <property type="entry name" value="GMPS_ATP_PPASE"/>
    <property type="match status" value="1"/>
</dbReference>